<dbReference type="OrthoDB" id="9784272at2"/>
<dbReference type="NCBIfam" id="NF007228">
    <property type="entry name" value="PRK09646.1"/>
    <property type="match status" value="1"/>
</dbReference>
<dbReference type="Gene3D" id="1.10.1740.10">
    <property type="match status" value="1"/>
</dbReference>
<proteinExistence type="inferred from homology"/>
<evidence type="ECO:0000259" key="5">
    <source>
        <dbReference type="Pfam" id="PF04542"/>
    </source>
</evidence>
<comment type="caution">
    <text evidence="7">The sequence shown here is derived from an EMBL/GenBank/DDBJ whole genome shotgun (WGS) entry which is preliminary data.</text>
</comment>
<dbReference type="Pfam" id="PF04542">
    <property type="entry name" value="Sigma70_r2"/>
    <property type="match status" value="1"/>
</dbReference>
<dbReference type="Proteomes" id="UP000380867">
    <property type="component" value="Unassembled WGS sequence"/>
</dbReference>
<dbReference type="SUPFAM" id="SSF88946">
    <property type="entry name" value="Sigma2 domain of RNA polymerase sigma factors"/>
    <property type="match status" value="1"/>
</dbReference>
<dbReference type="PANTHER" id="PTHR43133:SF66">
    <property type="entry name" value="ECF RNA POLYMERASE SIGMA FACTOR SIGK"/>
    <property type="match status" value="1"/>
</dbReference>
<comment type="similarity">
    <text evidence="1">Belongs to the sigma-70 factor family. ECF subfamily.</text>
</comment>
<evidence type="ECO:0000259" key="6">
    <source>
        <dbReference type="Pfam" id="PF08281"/>
    </source>
</evidence>
<gene>
    <name evidence="7" type="ORF">ESP70_007665</name>
</gene>
<evidence type="ECO:0000256" key="2">
    <source>
        <dbReference type="ARBA" id="ARBA00023015"/>
    </source>
</evidence>
<dbReference type="InterPro" id="IPR036388">
    <property type="entry name" value="WH-like_DNA-bd_sf"/>
</dbReference>
<dbReference type="Pfam" id="PF08281">
    <property type="entry name" value="Sigma70_r4_2"/>
    <property type="match status" value="1"/>
</dbReference>
<keyword evidence="8" id="KW-1185">Reference proteome</keyword>
<name>A0A5M4FD55_9ACTN</name>
<dbReference type="InterPro" id="IPR013325">
    <property type="entry name" value="RNA_pol_sigma_r2"/>
</dbReference>
<evidence type="ECO:0000256" key="3">
    <source>
        <dbReference type="ARBA" id="ARBA00023082"/>
    </source>
</evidence>
<dbReference type="Gene3D" id="1.10.10.10">
    <property type="entry name" value="Winged helix-like DNA-binding domain superfamily/Winged helix DNA-binding domain"/>
    <property type="match status" value="1"/>
</dbReference>
<dbReference type="NCBIfam" id="TIGR02937">
    <property type="entry name" value="sigma70-ECF"/>
    <property type="match status" value="1"/>
</dbReference>
<organism evidence="7 8">
    <name type="scientific">Aeromicrobium ginsengisoli</name>
    <dbReference type="NCBI Taxonomy" id="363867"/>
    <lineage>
        <taxon>Bacteria</taxon>
        <taxon>Bacillati</taxon>
        <taxon>Actinomycetota</taxon>
        <taxon>Actinomycetes</taxon>
        <taxon>Propionibacteriales</taxon>
        <taxon>Nocardioidaceae</taxon>
        <taxon>Aeromicrobium</taxon>
    </lineage>
</organism>
<dbReference type="InterPro" id="IPR039425">
    <property type="entry name" value="RNA_pol_sigma-70-like"/>
</dbReference>
<protein>
    <submittedName>
        <fullName evidence="7">Sigma-70 family RNA polymerase sigma factor</fullName>
    </submittedName>
</protein>
<accession>A0A5M4FD55</accession>
<dbReference type="GO" id="GO:0003677">
    <property type="term" value="F:DNA binding"/>
    <property type="evidence" value="ECO:0007669"/>
    <property type="project" value="InterPro"/>
</dbReference>
<feature type="domain" description="RNA polymerase sigma factor 70 region 4 type 2" evidence="6">
    <location>
        <begin position="150"/>
        <end position="202"/>
    </location>
</feature>
<dbReference type="SUPFAM" id="SSF88659">
    <property type="entry name" value="Sigma3 and sigma4 domains of RNA polymerase sigma factors"/>
    <property type="match status" value="1"/>
</dbReference>
<reference evidence="7" key="1">
    <citation type="submission" date="2019-09" db="EMBL/GenBank/DDBJ databases">
        <authorList>
            <person name="Li J."/>
        </authorList>
    </citation>
    <scope>NUCLEOTIDE SEQUENCE [LARGE SCALE GENOMIC DNA]</scope>
    <source>
        <strain evidence="7">JCM 14732</strain>
    </source>
</reference>
<keyword evidence="4" id="KW-0804">Transcription</keyword>
<keyword evidence="3" id="KW-0731">Sigma factor</keyword>
<dbReference type="EMBL" id="SDPQ02000002">
    <property type="protein sequence ID" value="KAA1397264.1"/>
    <property type="molecule type" value="Genomic_DNA"/>
</dbReference>
<sequence length="210" mass="23261">MIGKNPFRSESHVTRSAAHLRLADASSDEPAADAGQLLVRVGRGDEQAFAAVYDLLGASVYGLARRVVRDPARAEEIAQEVFIQVWQSAARFDPARGSAKGWVMTLAHRRAVDAVRHDQAATNRENSYDWSNGPDYDEVEETVSMTLEHEQVRRCLEGLTELQREAVNLAYYNGHTYAEVAEVLDANPATIKTRIRDGLVRLRDCIGVPA</sequence>
<keyword evidence="2" id="KW-0805">Transcription regulation</keyword>
<dbReference type="InterPro" id="IPR013324">
    <property type="entry name" value="RNA_pol_sigma_r3/r4-like"/>
</dbReference>
<dbReference type="GO" id="GO:0016987">
    <property type="term" value="F:sigma factor activity"/>
    <property type="evidence" value="ECO:0007669"/>
    <property type="project" value="UniProtKB-KW"/>
</dbReference>
<evidence type="ECO:0000313" key="7">
    <source>
        <dbReference type="EMBL" id="KAA1397264.1"/>
    </source>
</evidence>
<dbReference type="AlphaFoldDB" id="A0A5M4FD55"/>
<dbReference type="GO" id="GO:0006352">
    <property type="term" value="P:DNA-templated transcription initiation"/>
    <property type="evidence" value="ECO:0007669"/>
    <property type="project" value="InterPro"/>
</dbReference>
<feature type="domain" description="RNA polymerase sigma-70 region 2" evidence="5">
    <location>
        <begin position="56"/>
        <end position="119"/>
    </location>
</feature>
<dbReference type="InterPro" id="IPR013249">
    <property type="entry name" value="RNA_pol_sigma70_r4_t2"/>
</dbReference>
<dbReference type="CDD" id="cd06171">
    <property type="entry name" value="Sigma70_r4"/>
    <property type="match status" value="1"/>
</dbReference>
<dbReference type="InterPro" id="IPR014284">
    <property type="entry name" value="RNA_pol_sigma-70_dom"/>
</dbReference>
<evidence type="ECO:0000256" key="1">
    <source>
        <dbReference type="ARBA" id="ARBA00010641"/>
    </source>
</evidence>
<dbReference type="PANTHER" id="PTHR43133">
    <property type="entry name" value="RNA POLYMERASE ECF-TYPE SIGMA FACTO"/>
    <property type="match status" value="1"/>
</dbReference>
<dbReference type="InterPro" id="IPR007627">
    <property type="entry name" value="RNA_pol_sigma70_r2"/>
</dbReference>
<evidence type="ECO:0000313" key="8">
    <source>
        <dbReference type="Proteomes" id="UP000380867"/>
    </source>
</evidence>
<evidence type="ECO:0000256" key="4">
    <source>
        <dbReference type="ARBA" id="ARBA00023163"/>
    </source>
</evidence>